<dbReference type="RefSeq" id="WP_090347093.1">
    <property type="nucleotide sequence ID" value="NZ_LT629751.1"/>
</dbReference>
<proteinExistence type="predicted"/>
<dbReference type="PANTHER" id="PTHR38690">
    <property type="entry name" value="PROTEASE-RELATED"/>
    <property type="match status" value="1"/>
</dbReference>
<dbReference type="OrthoDB" id="9762238at2"/>
<reference evidence="3" key="1">
    <citation type="submission" date="2016-10" db="EMBL/GenBank/DDBJ databases">
        <authorList>
            <person name="Varghese N."/>
            <person name="Submissions S."/>
        </authorList>
    </citation>
    <scope>NUCLEOTIDE SEQUENCE [LARGE SCALE GENOMIC DNA]</scope>
    <source>
        <strain evidence="3">KCTC 32247</strain>
    </source>
</reference>
<keyword evidence="3" id="KW-1185">Reference proteome</keyword>
<feature type="domain" description="YhdP central" evidence="1">
    <location>
        <begin position="8"/>
        <end position="1273"/>
    </location>
</feature>
<organism evidence="2 3">
    <name type="scientific">Pseudomonas oryzae</name>
    <dbReference type="NCBI Taxonomy" id="1392877"/>
    <lineage>
        <taxon>Bacteria</taxon>
        <taxon>Pseudomonadati</taxon>
        <taxon>Pseudomonadota</taxon>
        <taxon>Gammaproteobacteria</taxon>
        <taxon>Pseudomonadales</taxon>
        <taxon>Pseudomonadaceae</taxon>
        <taxon>Pseudomonas</taxon>
    </lineage>
</organism>
<dbReference type="InterPro" id="IPR011836">
    <property type="entry name" value="YhdP"/>
</dbReference>
<gene>
    <name evidence="2" type="ORF">SAMN05216221_0088</name>
</gene>
<dbReference type="PANTHER" id="PTHR38690:SF1">
    <property type="entry name" value="PROTEASE"/>
    <property type="match status" value="1"/>
</dbReference>
<name>A0A1H1LD52_9PSED</name>
<dbReference type="Pfam" id="PF13116">
    <property type="entry name" value="YhdP"/>
    <property type="match status" value="1"/>
</dbReference>
<sequence>MSASGRLLERTLDALLALTALLLLLAALYVSLGRALVPLVAEYRPEIEQQASAALGQPLHVGALSGHWQGFIPVLELSDVQLQAEGEALHLERLRLLPDLFASLRSRSLRIARVELHGLQLGLRQRPDGSWRVKGLRQAEGPRPAIDSARVLAALLMPRRIVVLDGRVTLEPQQGEVATLGYIGLTLDNQPGRQRLDGRLHLPDGQPLSWQLRSELRADDWQRAAAQLYLSLPQSDWGSWLAGHLPADWPFSLQRLQVGGEVWLDWADGRAQRAVARLHAPQLVLGRRDAAPAELSDLALSAHFAREDAGWRLLVEELAGSFAGERLNPGQLQLRHQPGEQRSWSLQAERLNLAPLVALTRTLAPLPSLADEILASLAPHGRLRDLRAEIRPRGEGLPEVEYNLRLDKVGFGAWHNVPAADNINGTLSGNLEGGELRLDARDFMLHLATLFPQPWRYREAHARLDWRLDADAFTLSSPLMRLSGEEGELAGNMLIRLRRDPAAEDYMDLQVGLRHSQAHFTERYLPTLSPGLSPQLADWLKSAIRAGEVDQGLFLYQGSLNKGAPAHSRTLGLYFKVRDAELAYQPEWPPLRQLEGEVFVADGEVRILAPSAQVLDSRLRDVQAEVHGGGSGQGPRLTVAGMVDSSVGDGLKILQDTPLGRGQTFVGWQGEGALNGRLQLDIPLARQGGAVRTVVDFAAENARLQLPRPAIELQAITGAFRYDSARGLSAPEVRARAFDRELRAVIQARGQPGKPYSRLDVRSSIAVERLVSWLGLQPAQIPARGELPYRLWLDLDYGEASRLRVNSDLQGVAIDLPAPLGKPAEQARSASWRMTLGGAERRYGFSYAGLASLSFAAPLEQLARGRGELRLGGEAAQLPQELGLHIRGRLSEFDWAAWQAVQARHAGDSQGQALGSLLQSVELEIGRFTAGALTLEQLQVGLRRAAAGWRLALDNPQVKGNVVVPADKAAPLRVELERLRLPARAAAETEGTTPAAMPSDPLAGVDPRSLPALDVTILALYRGEERLGRWRFRSRPTAGGARFEQLDLDLMGLQVDGSLDWQGSGAASRSRFRGRLYGRDVADVLLAWGYAPNISSESFELAVDGDWPGSPAMAGLKRFSGSLDGQLRQGQLLEVEGGASALRVFGLLNFNSIRRRLRLDFSDLFGKGLGYDRISGRLYGTDGVLLTREPLVLDGPSTRLELDGQLDVAQDRIAARLRVTLPLSNNLPLAALLAGAAPVAGALFIVDQLVGDRLSRVASVEYRVAGPWRDPQITLFGKP</sequence>
<evidence type="ECO:0000313" key="3">
    <source>
        <dbReference type="Proteomes" id="UP000243359"/>
    </source>
</evidence>
<accession>A0A1H1LD52</accession>
<dbReference type="NCBIfam" id="TIGR02099">
    <property type="entry name" value="YhdP family protein"/>
    <property type="match status" value="1"/>
</dbReference>
<evidence type="ECO:0000259" key="1">
    <source>
        <dbReference type="Pfam" id="PF13116"/>
    </source>
</evidence>
<dbReference type="EMBL" id="LT629751">
    <property type="protein sequence ID" value="SDR71779.1"/>
    <property type="molecule type" value="Genomic_DNA"/>
</dbReference>
<evidence type="ECO:0000313" key="2">
    <source>
        <dbReference type="EMBL" id="SDR71779.1"/>
    </source>
</evidence>
<dbReference type="STRING" id="1392877.SAMN05216221_0088"/>
<dbReference type="Proteomes" id="UP000243359">
    <property type="component" value="Chromosome I"/>
</dbReference>
<dbReference type="InterPro" id="IPR025263">
    <property type="entry name" value="YhdP_central"/>
</dbReference>
<protein>
    <submittedName>
        <fullName evidence="2">TIGR02099 family protein</fullName>
    </submittedName>
</protein>
<dbReference type="AlphaFoldDB" id="A0A1H1LD52"/>